<evidence type="ECO:0000313" key="4">
    <source>
        <dbReference type="Proteomes" id="UP000007488"/>
    </source>
</evidence>
<dbReference type="STRING" id="645991.Sgly_1338"/>
<proteinExistence type="predicted"/>
<dbReference type="KEGG" id="sgy:Sgly_1338"/>
<evidence type="ECO:0000256" key="2">
    <source>
        <dbReference type="SAM" id="SignalP"/>
    </source>
</evidence>
<dbReference type="eggNOG" id="COG5567">
    <property type="taxonomic scope" value="Bacteria"/>
</dbReference>
<dbReference type="PROSITE" id="PS51257">
    <property type="entry name" value="PROKAR_LIPOPROTEIN"/>
    <property type="match status" value="1"/>
</dbReference>
<dbReference type="AlphaFoldDB" id="F0SVT7"/>
<dbReference type="EMBL" id="CP002547">
    <property type="protein sequence ID" value="ADY55643.1"/>
    <property type="molecule type" value="Genomic_DNA"/>
</dbReference>
<protein>
    <recommendedName>
        <fullName evidence="5">Lipoprotein</fullName>
    </recommendedName>
</protein>
<reference evidence="4" key="2">
    <citation type="submission" date="2011-02" db="EMBL/GenBank/DDBJ databases">
        <title>The complete genome of Syntrophobotulus glycolicus DSM 8271.</title>
        <authorList>
            <person name="Lucas S."/>
            <person name="Copeland A."/>
            <person name="Lapidus A."/>
            <person name="Bruce D."/>
            <person name="Goodwin L."/>
            <person name="Pitluck S."/>
            <person name="Kyrpides N."/>
            <person name="Mavromatis K."/>
            <person name="Pagani I."/>
            <person name="Ivanova N."/>
            <person name="Mikhailova N."/>
            <person name="Chertkov O."/>
            <person name="Held B."/>
            <person name="Detter J.C."/>
            <person name="Tapia R."/>
            <person name="Han C."/>
            <person name="Land M."/>
            <person name="Hauser L."/>
            <person name="Markowitz V."/>
            <person name="Cheng J.-F."/>
            <person name="Hugenholtz P."/>
            <person name="Woyke T."/>
            <person name="Wu D."/>
            <person name="Spring S."/>
            <person name="Schroeder M."/>
            <person name="Brambilla E."/>
            <person name="Klenk H.-P."/>
            <person name="Eisen J.A."/>
        </authorList>
    </citation>
    <scope>NUCLEOTIDE SEQUENCE [LARGE SCALE GENOMIC DNA]</scope>
    <source>
        <strain evidence="4">DSM 8271 / FlGlyR</strain>
    </source>
</reference>
<dbReference type="OrthoDB" id="9812528at2"/>
<reference evidence="3 4" key="1">
    <citation type="journal article" date="2011" name="Stand. Genomic Sci.">
        <title>Complete genome sequence of Syntrophobotulus glycolicus type strain (FlGlyR).</title>
        <authorList>
            <person name="Han C."/>
            <person name="Mwirichia R."/>
            <person name="Chertkov O."/>
            <person name="Held B."/>
            <person name="Lapidus A."/>
            <person name="Nolan M."/>
            <person name="Lucas S."/>
            <person name="Hammon N."/>
            <person name="Deshpande S."/>
            <person name="Cheng J.F."/>
            <person name="Tapia R."/>
            <person name="Goodwin L."/>
            <person name="Pitluck S."/>
            <person name="Huntemann M."/>
            <person name="Liolios K."/>
            <person name="Ivanova N."/>
            <person name="Pagani I."/>
            <person name="Mavromatis K."/>
            <person name="Ovchinikova G."/>
            <person name="Pati A."/>
            <person name="Chen A."/>
            <person name="Palaniappan K."/>
            <person name="Land M."/>
            <person name="Hauser L."/>
            <person name="Brambilla E.M."/>
            <person name="Rohde M."/>
            <person name="Spring S."/>
            <person name="Sikorski J."/>
            <person name="Goker M."/>
            <person name="Woyke T."/>
            <person name="Bristow J."/>
            <person name="Eisen J.A."/>
            <person name="Markowitz V."/>
            <person name="Hugenholtz P."/>
            <person name="Kyrpides N.C."/>
            <person name="Klenk H.P."/>
            <person name="Detter J.C."/>
        </authorList>
    </citation>
    <scope>NUCLEOTIDE SEQUENCE [LARGE SCALE GENOMIC DNA]</scope>
    <source>
        <strain evidence="4">DSM 8271 / FlGlyR</strain>
    </source>
</reference>
<dbReference type="HOGENOM" id="CLU_1546814_0_0_9"/>
<keyword evidence="2" id="KW-0732">Signal</keyword>
<feature type="chain" id="PRO_5038977424" description="Lipoprotein" evidence="2">
    <location>
        <begin position="26"/>
        <end position="173"/>
    </location>
</feature>
<feature type="signal peptide" evidence="2">
    <location>
        <begin position="1"/>
        <end position="25"/>
    </location>
</feature>
<organism evidence="3 4">
    <name type="scientific">Syntrophobotulus glycolicus (strain DSM 8271 / FlGlyR)</name>
    <dbReference type="NCBI Taxonomy" id="645991"/>
    <lineage>
        <taxon>Bacteria</taxon>
        <taxon>Bacillati</taxon>
        <taxon>Bacillota</taxon>
        <taxon>Clostridia</taxon>
        <taxon>Eubacteriales</taxon>
        <taxon>Desulfitobacteriaceae</taxon>
        <taxon>Syntrophobotulus</taxon>
    </lineage>
</organism>
<gene>
    <name evidence="3" type="ordered locus">Sgly_1338</name>
</gene>
<feature type="region of interest" description="Disordered" evidence="1">
    <location>
        <begin position="27"/>
        <end position="55"/>
    </location>
</feature>
<sequence length="173" mass="18612">MKKALIYLLTAVLACILSIGCGTNAPPDANGTPPPATSGEQTPAQSEKPKPVYGNQIKDGAYKIEVSSSSSMFRIIDAQLTVAGGEMSAVLTLSGDGYEKLYMGTGEEALKDTGDNCIYFRENAEGKYTYKVPVAALDQDIPCAAWSIRKKTWYDRVLVFQSSLIPKDAMTAE</sequence>
<dbReference type="RefSeq" id="WP_013624513.1">
    <property type="nucleotide sequence ID" value="NC_015172.1"/>
</dbReference>
<keyword evidence="4" id="KW-1185">Reference proteome</keyword>
<dbReference type="Proteomes" id="UP000007488">
    <property type="component" value="Chromosome"/>
</dbReference>
<name>F0SVT7_SYNGF</name>
<accession>F0SVT7</accession>
<evidence type="ECO:0000256" key="1">
    <source>
        <dbReference type="SAM" id="MobiDB-lite"/>
    </source>
</evidence>
<evidence type="ECO:0008006" key="5">
    <source>
        <dbReference type="Google" id="ProtNLM"/>
    </source>
</evidence>
<evidence type="ECO:0000313" key="3">
    <source>
        <dbReference type="EMBL" id="ADY55643.1"/>
    </source>
</evidence>